<evidence type="ECO:0000313" key="2">
    <source>
        <dbReference type="EMBL" id="WGX75484.1"/>
    </source>
</evidence>
<dbReference type="SUPFAM" id="SSF55874">
    <property type="entry name" value="ATPase domain of HSP90 chaperone/DNA topoisomerase II/histidine kinase"/>
    <property type="match status" value="1"/>
</dbReference>
<sequence length="42" mass="4621">MGIGLSIANMIVKSLKGNIKVYSKLNEGTEFNITLPKKLKNN</sequence>
<proteinExistence type="predicted"/>
<reference evidence="2 3" key="1">
    <citation type="submission" date="2023-04" db="EMBL/GenBank/DDBJ databases">
        <title>Bacteria Genome Submission.</title>
        <authorList>
            <person name="Isaac P."/>
        </authorList>
    </citation>
    <scope>NUCLEOTIDE SEQUENCE [LARGE SCALE GENOMIC DNA]</scope>
    <source>
        <strain evidence="2 3">SampleS7P1</strain>
    </source>
</reference>
<organism evidence="2 3">
    <name type="scientific">Paraclostridium bifermentans</name>
    <name type="common">Clostridium bifermentans</name>
    <dbReference type="NCBI Taxonomy" id="1490"/>
    <lineage>
        <taxon>Bacteria</taxon>
        <taxon>Bacillati</taxon>
        <taxon>Bacillota</taxon>
        <taxon>Clostridia</taxon>
        <taxon>Peptostreptococcales</taxon>
        <taxon>Peptostreptococcaceae</taxon>
        <taxon>Paraclostridium</taxon>
    </lineage>
</organism>
<dbReference type="Proteomes" id="UP001239169">
    <property type="component" value="Chromosome"/>
</dbReference>
<feature type="domain" description="Histidine kinase/HSP90-like ATPase" evidence="1">
    <location>
        <begin position="2"/>
        <end position="38"/>
    </location>
</feature>
<evidence type="ECO:0000313" key="3">
    <source>
        <dbReference type="Proteomes" id="UP001239169"/>
    </source>
</evidence>
<name>A0ABY8R1V7_PARBF</name>
<evidence type="ECO:0000259" key="1">
    <source>
        <dbReference type="Pfam" id="PF02518"/>
    </source>
</evidence>
<dbReference type="EMBL" id="CP124685">
    <property type="protein sequence ID" value="WGX75484.1"/>
    <property type="molecule type" value="Genomic_DNA"/>
</dbReference>
<dbReference type="InterPro" id="IPR003594">
    <property type="entry name" value="HATPase_dom"/>
</dbReference>
<protein>
    <submittedName>
        <fullName evidence="2">ATP-binding protein</fullName>
    </submittedName>
</protein>
<dbReference type="Pfam" id="PF02518">
    <property type="entry name" value="HATPase_c"/>
    <property type="match status" value="1"/>
</dbReference>
<dbReference type="Gene3D" id="3.30.565.10">
    <property type="entry name" value="Histidine kinase-like ATPase, C-terminal domain"/>
    <property type="match status" value="1"/>
</dbReference>
<dbReference type="GO" id="GO:0005524">
    <property type="term" value="F:ATP binding"/>
    <property type="evidence" value="ECO:0007669"/>
    <property type="project" value="UniProtKB-KW"/>
</dbReference>
<keyword evidence="2" id="KW-0067">ATP-binding</keyword>
<dbReference type="InterPro" id="IPR036890">
    <property type="entry name" value="HATPase_C_sf"/>
</dbReference>
<accession>A0ABY8R1V7</accession>
<gene>
    <name evidence="2" type="ORF">QJS64_16115</name>
</gene>
<keyword evidence="2" id="KW-0547">Nucleotide-binding</keyword>
<keyword evidence="3" id="KW-1185">Reference proteome</keyword>